<protein>
    <recommendedName>
        <fullName evidence="2">histidine kinase</fullName>
        <ecNumber evidence="2">2.7.13.3</ecNumber>
    </recommendedName>
</protein>
<evidence type="ECO:0000259" key="7">
    <source>
        <dbReference type="PROSITE" id="PS50109"/>
    </source>
</evidence>
<evidence type="ECO:0000313" key="9">
    <source>
        <dbReference type="Proteomes" id="UP000523821"/>
    </source>
</evidence>
<accession>A0A7W9FKW1</accession>
<name>A0A7W9FKW1_9HYPH</name>
<evidence type="ECO:0000256" key="3">
    <source>
        <dbReference type="ARBA" id="ARBA00022553"/>
    </source>
</evidence>
<dbReference type="Gene3D" id="3.30.565.10">
    <property type="entry name" value="Histidine kinase-like ATPase, C-terminal domain"/>
    <property type="match status" value="1"/>
</dbReference>
<feature type="transmembrane region" description="Helical" evidence="6">
    <location>
        <begin position="137"/>
        <end position="157"/>
    </location>
</feature>
<dbReference type="InterPro" id="IPR036890">
    <property type="entry name" value="HATPase_C_sf"/>
</dbReference>
<dbReference type="AlphaFoldDB" id="A0A7W9FKW1"/>
<evidence type="ECO:0000313" key="8">
    <source>
        <dbReference type="EMBL" id="MBB5751708.1"/>
    </source>
</evidence>
<keyword evidence="6" id="KW-0472">Membrane</keyword>
<dbReference type="EC" id="2.7.13.3" evidence="2"/>
<dbReference type="CDD" id="cd00130">
    <property type="entry name" value="PAS"/>
    <property type="match status" value="1"/>
</dbReference>
<evidence type="ECO:0000256" key="1">
    <source>
        <dbReference type="ARBA" id="ARBA00000085"/>
    </source>
</evidence>
<dbReference type="InterPro" id="IPR003594">
    <property type="entry name" value="HATPase_dom"/>
</dbReference>
<evidence type="ECO:0000256" key="6">
    <source>
        <dbReference type="SAM" id="Phobius"/>
    </source>
</evidence>
<comment type="catalytic activity">
    <reaction evidence="1">
        <text>ATP + protein L-histidine = ADP + protein N-phospho-L-histidine.</text>
        <dbReference type="EC" id="2.7.13.3"/>
    </reaction>
</comment>
<dbReference type="SMART" id="SM00091">
    <property type="entry name" value="PAS"/>
    <property type="match status" value="1"/>
</dbReference>
<keyword evidence="5 8" id="KW-0418">Kinase</keyword>
<dbReference type="CDD" id="cd00082">
    <property type="entry name" value="HisKA"/>
    <property type="match status" value="1"/>
</dbReference>
<dbReference type="InterPro" id="IPR036097">
    <property type="entry name" value="HisK_dim/P_sf"/>
</dbReference>
<evidence type="ECO:0000256" key="4">
    <source>
        <dbReference type="ARBA" id="ARBA00022679"/>
    </source>
</evidence>
<dbReference type="Pfam" id="PF00512">
    <property type="entry name" value="HisKA"/>
    <property type="match status" value="1"/>
</dbReference>
<keyword evidence="9" id="KW-1185">Reference proteome</keyword>
<dbReference type="Pfam" id="PF08447">
    <property type="entry name" value="PAS_3"/>
    <property type="match status" value="1"/>
</dbReference>
<reference evidence="8 9" key="1">
    <citation type="submission" date="2020-08" db="EMBL/GenBank/DDBJ databases">
        <title>Genomic Encyclopedia of Type Strains, Phase IV (KMG-IV): sequencing the most valuable type-strain genomes for metagenomic binning, comparative biology and taxonomic classification.</title>
        <authorList>
            <person name="Goeker M."/>
        </authorList>
    </citation>
    <scope>NUCLEOTIDE SEQUENCE [LARGE SCALE GENOMIC DNA]</scope>
    <source>
        <strain evidence="8 9">DSM 16268</strain>
    </source>
</reference>
<dbReference type="PRINTS" id="PR00344">
    <property type="entry name" value="BCTRLSENSOR"/>
</dbReference>
<dbReference type="SMART" id="SM00388">
    <property type="entry name" value="HisKA"/>
    <property type="match status" value="1"/>
</dbReference>
<dbReference type="EMBL" id="JACHOO010000002">
    <property type="protein sequence ID" value="MBB5751708.1"/>
    <property type="molecule type" value="Genomic_DNA"/>
</dbReference>
<feature type="transmembrane region" description="Helical" evidence="6">
    <location>
        <begin position="66"/>
        <end position="84"/>
    </location>
</feature>
<feature type="domain" description="Histidine kinase" evidence="7">
    <location>
        <begin position="345"/>
        <end position="565"/>
    </location>
</feature>
<dbReference type="GO" id="GO:0005886">
    <property type="term" value="C:plasma membrane"/>
    <property type="evidence" value="ECO:0007669"/>
    <property type="project" value="TreeGrafter"/>
</dbReference>
<keyword evidence="6" id="KW-0812">Transmembrane</keyword>
<dbReference type="InterPro" id="IPR004358">
    <property type="entry name" value="Sig_transdc_His_kin-like_C"/>
</dbReference>
<dbReference type="RefSeq" id="WP_183852715.1">
    <property type="nucleotide sequence ID" value="NZ_JACHOO010000002.1"/>
</dbReference>
<dbReference type="PROSITE" id="PS50109">
    <property type="entry name" value="HIS_KIN"/>
    <property type="match status" value="1"/>
</dbReference>
<dbReference type="Gene3D" id="3.30.450.20">
    <property type="entry name" value="PAS domain"/>
    <property type="match status" value="1"/>
</dbReference>
<dbReference type="SUPFAM" id="SSF55874">
    <property type="entry name" value="ATPase domain of HSP90 chaperone/DNA topoisomerase II/histidine kinase"/>
    <property type="match status" value="1"/>
</dbReference>
<evidence type="ECO:0000256" key="5">
    <source>
        <dbReference type="ARBA" id="ARBA00022777"/>
    </source>
</evidence>
<sequence>MLRLTEILERLSRRLDGLVHVCVAEPAAAARHRAFLAVHLGIGLAALAALPLWLAAGAPAAERAPAALLLLVAAPLAAAALLSTTGRLDRAQLASAATLALFTVWLARNTGGLASPALVWLVLLPIRAALVGSRRVAALAAGIGAIGLAALAIEDVLATAPAAPPALSLQIALAAAAFGHAGLLAFGILARGRAARAAAAEAEARYRLIAEGLEDRLVTLHARNGAVLHASSAARTLLGVPPAQLAEAGLLAHVHVADRPAFLTALSEADRTGDTVRAGVRLRTAAGDVFEAELSARPMRDTAGAPGVAAVLRPVAAERLAETARAETERRLAAAETERSAFLATLGHELRTPLNAILGFAELLEEGRDASSARARQSDYAALIRISGAHLLEIVDGFLDLGRLEAGETEIVPEPVALTAVVEAARAMIGHQARQRGVTLRLDLAPGLPEVHADRAACRRIVLNLLSNAVKFSRPGGVILVSAAAEGGHVVLTVADRGIGIAAADLPRLGAPFVRLAPTGPDAAEGSGLGLSIVRRLAALMGGAMTIDSALGRGTTVRVTLPRAPDDGRTSFPERVERRA</sequence>
<dbReference type="GO" id="GO:0000155">
    <property type="term" value="F:phosphorelay sensor kinase activity"/>
    <property type="evidence" value="ECO:0007669"/>
    <property type="project" value="InterPro"/>
</dbReference>
<keyword evidence="4 8" id="KW-0808">Transferase</keyword>
<feature type="transmembrane region" description="Helical" evidence="6">
    <location>
        <begin position="34"/>
        <end position="54"/>
    </location>
</feature>
<evidence type="ECO:0000256" key="2">
    <source>
        <dbReference type="ARBA" id="ARBA00012438"/>
    </source>
</evidence>
<dbReference type="InterPro" id="IPR003661">
    <property type="entry name" value="HisK_dim/P_dom"/>
</dbReference>
<feature type="transmembrane region" description="Helical" evidence="6">
    <location>
        <begin position="169"/>
        <end position="190"/>
    </location>
</feature>
<dbReference type="GO" id="GO:0009927">
    <property type="term" value="F:histidine phosphotransfer kinase activity"/>
    <property type="evidence" value="ECO:0007669"/>
    <property type="project" value="TreeGrafter"/>
</dbReference>
<dbReference type="PANTHER" id="PTHR43047:SF72">
    <property type="entry name" value="OSMOSENSING HISTIDINE PROTEIN KINASE SLN1"/>
    <property type="match status" value="1"/>
</dbReference>
<dbReference type="InterPro" id="IPR013655">
    <property type="entry name" value="PAS_fold_3"/>
</dbReference>
<dbReference type="InterPro" id="IPR005467">
    <property type="entry name" value="His_kinase_dom"/>
</dbReference>
<keyword evidence="6" id="KW-1133">Transmembrane helix</keyword>
<dbReference type="PANTHER" id="PTHR43047">
    <property type="entry name" value="TWO-COMPONENT HISTIDINE PROTEIN KINASE"/>
    <property type="match status" value="1"/>
</dbReference>
<proteinExistence type="predicted"/>
<dbReference type="InterPro" id="IPR035965">
    <property type="entry name" value="PAS-like_dom_sf"/>
</dbReference>
<organism evidence="8 9">
    <name type="scientific">Prosthecomicrobium pneumaticum</name>
    <dbReference type="NCBI Taxonomy" id="81895"/>
    <lineage>
        <taxon>Bacteria</taxon>
        <taxon>Pseudomonadati</taxon>
        <taxon>Pseudomonadota</taxon>
        <taxon>Alphaproteobacteria</taxon>
        <taxon>Hyphomicrobiales</taxon>
        <taxon>Kaistiaceae</taxon>
        <taxon>Prosthecomicrobium</taxon>
    </lineage>
</organism>
<dbReference type="NCBIfam" id="TIGR00229">
    <property type="entry name" value="sensory_box"/>
    <property type="match status" value="1"/>
</dbReference>
<dbReference type="SUPFAM" id="SSF47384">
    <property type="entry name" value="Homodimeric domain of signal transducing histidine kinase"/>
    <property type="match status" value="1"/>
</dbReference>
<dbReference type="Gene3D" id="1.10.287.130">
    <property type="match status" value="1"/>
</dbReference>
<gene>
    <name evidence="8" type="ORF">GGQ63_000760</name>
</gene>
<dbReference type="InterPro" id="IPR000014">
    <property type="entry name" value="PAS"/>
</dbReference>
<keyword evidence="3" id="KW-0597">Phosphoprotein</keyword>
<comment type="caution">
    <text evidence="8">The sequence shown here is derived from an EMBL/GenBank/DDBJ whole genome shotgun (WGS) entry which is preliminary data.</text>
</comment>
<dbReference type="SMART" id="SM00387">
    <property type="entry name" value="HATPase_c"/>
    <property type="match status" value="1"/>
</dbReference>
<dbReference type="SUPFAM" id="SSF55785">
    <property type="entry name" value="PYP-like sensor domain (PAS domain)"/>
    <property type="match status" value="1"/>
</dbReference>
<dbReference type="Pfam" id="PF02518">
    <property type="entry name" value="HATPase_c"/>
    <property type="match status" value="1"/>
</dbReference>
<dbReference type="Proteomes" id="UP000523821">
    <property type="component" value="Unassembled WGS sequence"/>
</dbReference>